<comment type="caution">
    <text evidence="2">The sequence shown here is derived from an EMBL/GenBank/DDBJ whole genome shotgun (WGS) entry which is preliminary data.</text>
</comment>
<reference evidence="2 3" key="1">
    <citation type="submission" date="2020-08" db="EMBL/GenBank/DDBJ databases">
        <title>Genomic Encyclopedia of Type Strains, Phase IV (KMG-IV): sequencing the most valuable type-strain genomes for metagenomic binning, comparative biology and taxonomic classification.</title>
        <authorList>
            <person name="Goeker M."/>
        </authorList>
    </citation>
    <scope>NUCLEOTIDE SEQUENCE [LARGE SCALE GENOMIC DNA]</scope>
    <source>
        <strain evidence="2 3">YIM 65646</strain>
    </source>
</reference>
<evidence type="ECO:0000313" key="2">
    <source>
        <dbReference type="EMBL" id="MBB6039706.1"/>
    </source>
</evidence>
<gene>
    <name evidence="2" type="ORF">HNR73_007604</name>
</gene>
<dbReference type="EMBL" id="JACHGT010000025">
    <property type="protein sequence ID" value="MBB6039706.1"/>
    <property type="molecule type" value="Genomic_DNA"/>
</dbReference>
<keyword evidence="3" id="KW-1185">Reference proteome</keyword>
<sequence>MRDVVGVWRLLAIVAALTLVATVAGWVAGS</sequence>
<accession>A0A841FUM2</accession>
<evidence type="ECO:0000256" key="1">
    <source>
        <dbReference type="SAM" id="Phobius"/>
    </source>
</evidence>
<keyword evidence="1" id="KW-0812">Transmembrane</keyword>
<proteinExistence type="predicted"/>
<dbReference type="AlphaFoldDB" id="A0A841FUM2"/>
<protein>
    <submittedName>
        <fullName evidence="2">Uncharacterized protein</fullName>
    </submittedName>
</protein>
<keyword evidence="1" id="KW-0472">Membrane</keyword>
<keyword evidence="1" id="KW-1133">Transmembrane helix</keyword>
<organism evidence="2 3">
    <name type="scientific">Phytomonospora endophytica</name>
    <dbReference type="NCBI Taxonomy" id="714109"/>
    <lineage>
        <taxon>Bacteria</taxon>
        <taxon>Bacillati</taxon>
        <taxon>Actinomycetota</taxon>
        <taxon>Actinomycetes</taxon>
        <taxon>Micromonosporales</taxon>
        <taxon>Micromonosporaceae</taxon>
        <taxon>Phytomonospora</taxon>
    </lineage>
</organism>
<name>A0A841FUM2_9ACTN</name>
<feature type="transmembrane region" description="Helical" evidence="1">
    <location>
        <begin position="7"/>
        <end position="28"/>
    </location>
</feature>
<evidence type="ECO:0000313" key="3">
    <source>
        <dbReference type="Proteomes" id="UP000548476"/>
    </source>
</evidence>
<dbReference type="Proteomes" id="UP000548476">
    <property type="component" value="Unassembled WGS sequence"/>
</dbReference>